<feature type="transmembrane region" description="Helical" evidence="6">
    <location>
        <begin position="65"/>
        <end position="85"/>
    </location>
</feature>
<dbReference type="Proteomes" id="UP001183629">
    <property type="component" value="Unassembled WGS sequence"/>
</dbReference>
<evidence type="ECO:0000313" key="9">
    <source>
        <dbReference type="Proteomes" id="UP001183629"/>
    </source>
</evidence>
<proteinExistence type="predicted"/>
<feature type="transmembrane region" description="Helical" evidence="6">
    <location>
        <begin position="6"/>
        <end position="28"/>
    </location>
</feature>
<accession>A0AAE3ZV13</accession>
<sequence>MSVEGRLWVAGIALLMLAMLAGAIVLGFRVWKMRRMLTELGAGGKFAFWGAIIYTISPVDLLPDPILLDDIGVLAGSLLYLTHLVRKVRAGRRPPVQQGGPLYTTPLAPPPSSAPPAAPPYPPYPQQAPPVPTSPSPHRPLPPAGPNPPTT</sequence>
<keyword evidence="3 6" id="KW-1133">Transmembrane helix</keyword>
<evidence type="ECO:0000256" key="4">
    <source>
        <dbReference type="ARBA" id="ARBA00023136"/>
    </source>
</evidence>
<dbReference type="GO" id="GO:0012505">
    <property type="term" value="C:endomembrane system"/>
    <property type="evidence" value="ECO:0007669"/>
    <property type="project" value="UniProtKB-SubCell"/>
</dbReference>
<feature type="region of interest" description="Disordered" evidence="5">
    <location>
        <begin position="92"/>
        <end position="151"/>
    </location>
</feature>
<evidence type="ECO:0000256" key="1">
    <source>
        <dbReference type="ARBA" id="ARBA00004127"/>
    </source>
</evidence>
<name>A0AAE3ZV13_9ACTN</name>
<feature type="domain" description="DUF1232" evidence="7">
    <location>
        <begin position="45"/>
        <end position="75"/>
    </location>
</feature>
<evidence type="ECO:0000256" key="5">
    <source>
        <dbReference type="SAM" id="MobiDB-lite"/>
    </source>
</evidence>
<evidence type="ECO:0000256" key="3">
    <source>
        <dbReference type="ARBA" id="ARBA00022989"/>
    </source>
</evidence>
<evidence type="ECO:0000256" key="6">
    <source>
        <dbReference type="SAM" id="Phobius"/>
    </source>
</evidence>
<dbReference type="Pfam" id="PF06803">
    <property type="entry name" value="DUF1232"/>
    <property type="match status" value="1"/>
</dbReference>
<feature type="compositionally biased region" description="Pro residues" evidence="5">
    <location>
        <begin position="107"/>
        <end position="151"/>
    </location>
</feature>
<evidence type="ECO:0000313" key="8">
    <source>
        <dbReference type="EMBL" id="MDR7325457.1"/>
    </source>
</evidence>
<keyword evidence="4 6" id="KW-0472">Membrane</keyword>
<gene>
    <name evidence="8" type="ORF">J2S44_005707</name>
</gene>
<dbReference type="AlphaFoldDB" id="A0AAE3ZV13"/>
<comment type="subcellular location">
    <subcellularLocation>
        <location evidence="1">Endomembrane system</location>
        <topology evidence="1">Multi-pass membrane protein</topology>
    </subcellularLocation>
</comment>
<keyword evidence="9" id="KW-1185">Reference proteome</keyword>
<feature type="transmembrane region" description="Helical" evidence="6">
    <location>
        <begin position="40"/>
        <end position="59"/>
    </location>
</feature>
<keyword evidence="2 6" id="KW-0812">Transmembrane</keyword>
<reference evidence="8 9" key="1">
    <citation type="submission" date="2023-07" db="EMBL/GenBank/DDBJ databases">
        <title>Sequencing the genomes of 1000 actinobacteria strains.</title>
        <authorList>
            <person name="Klenk H.-P."/>
        </authorList>
    </citation>
    <scope>NUCLEOTIDE SEQUENCE [LARGE SCALE GENOMIC DNA]</scope>
    <source>
        <strain evidence="8 9">DSM 44711</strain>
    </source>
</reference>
<dbReference type="RefSeq" id="WP_310420201.1">
    <property type="nucleotide sequence ID" value="NZ_JAVDYC010000001.1"/>
</dbReference>
<protein>
    <recommendedName>
        <fullName evidence="7">DUF1232 domain-containing protein</fullName>
    </recommendedName>
</protein>
<evidence type="ECO:0000256" key="2">
    <source>
        <dbReference type="ARBA" id="ARBA00022692"/>
    </source>
</evidence>
<evidence type="ECO:0000259" key="7">
    <source>
        <dbReference type="Pfam" id="PF06803"/>
    </source>
</evidence>
<organism evidence="8 9">
    <name type="scientific">Catenuloplanes niger</name>
    <dbReference type="NCBI Taxonomy" id="587534"/>
    <lineage>
        <taxon>Bacteria</taxon>
        <taxon>Bacillati</taxon>
        <taxon>Actinomycetota</taxon>
        <taxon>Actinomycetes</taxon>
        <taxon>Micromonosporales</taxon>
        <taxon>Micromonosporaceae</taxon>
        <taxon>Catenuloplanes</taxon>
    </lineage>
</organism>
<dbReference type="InterPro" id="IPR010652">
    <property type="entry name" value="DUF1232"/>
</dbReference>
<comment type="caution">
    <text evidence="8">The sequence shown here is derived from an EMBL/GenBank/DDBJ whole genome shotgun (WGS) entry which is preliminary data.</text>
</comment>
<dbReference type="EMBL" id="JAVDYC010000001">
    <property type="protein sequence ID" value="MDR7325457.1"/>
    <property type="molecule type" value="Genomic_DNA"/>
</dbReference>